<dbReference type="PANTHER" id="PTHR46897:SF1">
    <property type="entry name" value="VESICLE-ASSOCIATED MEMBRANE PROTEIN 4"/>
    <property type="match status" value="1"/>
</dbReference>
<organism evidence="4">
    <name type="scientific">Tetraselmis sp. GSL018</name>
    <dbReference type="NCBI Taxonomy" id="582737"/>
    <lineage>
        <taxon>Eukaryota</taxon>
        <taxon>Viridiplantae</taxon>
        <taxon>Chlorophyta</taxon>
        <taxon>core chlorophytes</taxon>
        <taxon>Chlorodendrophyceae</taxon>
        <taxon>Chlorodendrales</taxon>
        <taxon>Chlorodendraceae</taxon>
        <taxon>Tetraselmis</taxon>
    </lineage>
</organism>
<evidence type="ECO:0000313" key="4">
    <source>
        <dbReference type="EMBL" id="JAC77888.1"/>
    </source>
</evidence>
<keyword evidence="2" id="KW-0472">Membrane</keyword>
<reference evidence="4" key="1">
    <citation type="submission" date="2014-05" db="EMBL/GenBank/DDBJ databases">
        <title>The transcriptome of the halophilic microalga Tetraselmis sp. GSL018 isolated from the Great Salt Lake, Utah.</title>
        <authorList>
            <person name="Jinkerson R.E."/>
            <person name="D'Adamo S."/>
            <person name="Posewitz M.C."/>
        </authorList>
    </citation>
    <scope>NUCLEOTIDE SEQUENCE</scope>
    <source>
        <strain evidence="4">GSL018</strain>
    </source>
</reference>
<dbReference type="GO" id="GO:0090161">
    <property type="term" value="P:Golgi ribbon formation"/>
    <property type="evidence" value="ECO:0007669"/>
    <property type="project" value="InterPro"/>
</dbReference>
<dbReference type="PANTHER" id="PTHR46897">
    <property type="entry name" value="VESICLE-ASSOCIATED MEMBRANE PROTEIN 4"/>
    <property type="match status" value="1"/>
</dbReference>
<dbReference type="GO" id="GO:0016192">
    <property type="term" value="P:vesicle-mediated transport"/>
    <property type="evidence" value="ECO:0007669"/>
    <property type="project" value="InterPro"/>
</dbReference>
<evidence type="ECO:0000259" key="3">
    <source>
        <dbReference type="PROSITE" id="PS50892"/>
    </source>
</evidence>
<dbReference type="PRINTS" id="PR00219">
    <property type="entry name" value="SYNAPTOBREVN"/>
</dbReference>
<dbReference type="PROSITE" id="PS50892">
    <property type="entry name" value="V_SNARE"/>
    <property type="match status" value="1"/>
</dbReference>
<sequence>MQNIEYCAYFRSKDGLILGSSPTLLHPQGAAALHAVLSSSVVSAEAQLCIDVESDAVRGHMALHVQTGSQDGAAVLTPTTYPRGVAASFLSRLLSEIRKAVPEEAVAVAEDGTTLASVLQPIMEKECALYEDPSKADAVQRVMRKVEEVRVVIEGNISRVLERSEDLGRVEARSDQLISEVERFQRSSEELRHRIYWRNLKIKVILGVVVSVSALYIAIPLAIRFS</sequence>
<protein>
    <recommendedName>
        <fullName evidence="3">V-SNARE coiled-coil homology domain-containing protein</fullName>
    </recommendedName>
</protein>
<dbReference type="InterPro" id="IPR042887">
    <property type="entry name" value="VAMP4"/>
</dbReference>
<feature type="domain" description="V-SNARE coiled-coil homology" evidence="3">
    <location>
        <begin position="138"/>
        <end position="198"/>
    </location>
</feature>
<dbReference type="InterPro" id="IPR042855">
    <property type="entry name" value="V_SNARE_CC"/>
</dbReference>
<evidence type="ECO:0000256" key="1">
    <source>
        <dbReference type="PROSITE-ProRule" id="PRU00290"/>
    </source>
</evidence>
<dbReference type="Gene3D" id="1.20.5.110">
    <property type="match status" value="1"/>
</dbReference>
<dbReference type="Pfam" id="PF00957">
    <property type="entry name" value="Synaptobrevin"/>
    <property type="match status" value="1"/>
</dbReference>
<dbReference type="SUPFAM" id="SSF64356">
    <property type="entry name" value="SNARE-like"/>
    <property type="match status" value="1"/>
</dbReference>
<dbReference type="InterPro" id="IPR011012">
    <property type="entry name" value="Longin-like_dom_sf"/>
</dbReference>
<feature type="transmembrane region" description="Helical" evidence="2">
    <location>
        <begin position="202"/>
        <end position="223"/>
    </location>
</feature>
<dbReference type="Gene3D" id="3.30.450.50">
    <property type="entry name" value="Longin domain"/>
    <property type="match status" value="1"/>
</dbReference>
<dbReference type="SUPFAM" id="SSF58038">
    <property type="entry name" value="SNARE fusion complex"/>
    <property type="match status" value="1"/>
</dbReference>
<dbReference type="EMBL" id="GBEZ01007586">
    <property type="protein sequence ID" value="JAC77888.1"/>
    <property type="molecule type" value="Transcribed_RNA"/>
</dbReference>
<keyword evidence="2" id="KW-1133">Transmembrane helix</keyword>
<keyword evidence="2" id="KW-0812">Transmembrane</keyword>
<gene>
    <name evidence="4" type="ORF">TSPGSL018_16569</name>
</gene>
<proteinExistence type="predicted"/>
<accession>A0A061S0W0</accession>
<keyword evidence="1" id="KW-0175">Coiled coil</keyword>
<dbReference type="GO" id="GO:0016020">
    <property type="term" value="C:membrane"/>
    <property type="evidence" value="ECO:0007669"/>
    <property type="project" value="InterPro"/>
</dbReference>
<dbReference type="AlphaFoldDB" id="A0A061S0W0"/>
<evidence type="ECO:0000256" key="2">
    <source>
        <dbReference type="SAM" id="Phobius"/>
    </source>
</evidence>
<name>A0A061S0W0_9CHLO</name>
<dbReference type="InterPro" id="IPR001388">
    <property type="entry name" value="Synaptobrevin-like"/>
</dbReference>